<evidence type="ECO:0000313" key="4">
    <source>
        <dbReference type="EMBL" id="PXF40548.1"/>
    </source>
</evidence>
<keyword evidence="5" id="KW-1185">Reference proteome</keyword>
<dbReference type="InterPro" id="IPR050387">
    <property type="entry name" value="Hedgehog_Signaling"/>
</dbReference>
<comment type="caution">
    <text evidence="4">The sequence shown here is derived from an EMBL/GenBank/DDBJ whole genome shotgun (WGS) entry which is preliminary data.</text>
</comment>
<keyword evidence="2" id="KW-0732">Signal</keyword>
<evidence type="ECO:0000256" key="2">
    <source>
        <dbReference type="SAM" id="SignalP"/>
    </source>
</evidence>
<sequence>MRVTLCFVAVSCLWLSALVSAIDSKRNLHLLGKGPGRPSLIIPALDTNSILPVPPTATTAQPTPPPAATEQLQSAEQQPITDEVEEPQPEDSLDEMAASTPTPSPAPSSSPSPSASLPSQVTPTTPPTPSTPSTQPPTSPSQTSTSNAPIPTAAGNGQGFFPCHPTKSRKQTEVTCSTVRIPPAFCSRCALKPVTSNGQFARCDDIFQLETPSCQLALEEYVDLNRNCDPVREQALNAWKAGDASAATQLDYFMYSVCELCCDCVPMGITAADYPALKAAHSEQNPTLWAADRGNCPAHAQYDLCNVLPSVQAFVKPGEPDKVMPPACPPLNAWLNSARSTNWQTNPDASIDGSVRIFLNDALQALECEREDVWRTCFHMEDLQNHIDIPGSIQSAPAADDIEETNDVNDGVVDSSGVTPGNVPVSPAEPVDTSTDSATSSEPDVTTTSPATLTTTITTTAPTTTIPTITTTAATTQPTTSTTIPPTTSTIAQAESAGGATPVVEETTPVTGGAITSDTPITVGGQENGAYGSPSPTPSADGDSCFPASATVELASGAHIPMHKLRIGDRVRVSSSEFSDVYMFSHRDITATEEYYVRISTLDTSVIMTSGHYLPIANNNTKDSVLVQAHSVQIGDHIHTASGKLSRVTEVLLAKAYGLYNPHTVAGTICVDGVVTSTFTRSLSSKAAHAMLSPIRAMYSVGVVRESIAGKWFTNGVDSHLTSLVQRLLL</sequence>
<feature type="compositionally biased region" description="Polar residues" evidence="1">
    <location>
        <begin position="70"/>
        <end position="80"/>
    </location>
</feature>
<gene>
    <name evidence="4" type="ORF">BWQ96_09743</name>
</gene>
<dbReference type="InterPro" id="IPR036844">
    <property type="entry name" value="Hint_dom_sf"/>
</dbReference>
<evidence type="ECO:0000259" key="3">
    <source>
        <dbReference type="SMART" id="SM00306"/>
    </source>
</evidence>
<proteinExistence type="predicted"/>
<dbReference type="Gene3D" id="2.170.16.10">
    <property type="entry name" value="Hedgehog/Intein (Hint) domain"/>
    <property type="match status" value="1"/>
</dbReference>
<accession>A0A2V3IEV2</accession>
<feature type="signal peptide" evidence="2">
    <location>
        <begin position="1"/>
        <end position="21"/>
    </location>
</feature>
<feature type="region of interest" description="Disordered" evidence="1">
    <location>
        <begin position="407"/>
        <end position="449"/>
    </location>
</feature>
<dbReference type="PANTHER" id="PTHR11889">
    <property type="entry name" value="HEDGEHOG"/>
    <property type="match status" value="1"/>
</dbReference>
<dbReference type="SUPFAM" id="SSF51294">
    <property type="entry name" value="Hedgehog/intein (Hint) domain"/>
    <property type="match status" value="1"/>
</dbReference>
<feature type="region of interest" description="Disordered" evidence="1">
    <location>
        <begin position="510"/>
        <end position="544"/>
    </location>
</feature>
<feature type="chain" id="PRO_5015908691" evidence="2">
    <location>
        <begin position="22"/>
        <end position="730"/>
    </location>
</feature>
<feature type="compositionally biased region" description="Pro residues" evidence="1">
    <location>
        <begin position="124"/>
        <end position="139"/>
    </location>
</feature>
<feature type="compositionally biased region" description="Low complexity" evidence="1">
    <location>
        <begin position="408"/>
        <end position="419"/>
    </location>
</feature>
<dbReference type="CDD" id="cd00081">
    <property type="entry name" value="Hint"/>
    <property type="match status" value="1"/>
</dbReference>
<feature type="compositionally biased region" description="Polar residues" evidence="1">
    <location>
        <begin position="432"/>
        <end position="445"/>
    </location>
</feature>
<dbReference type="InterPro" id="IPR003587">
    <property type="entry name" value="Hint_dom_N"/>
</dbReference>
<dbReference type="SMART" id="SM00306">
    <property type="entry name" value="HintN"/>
    <property type="match status" value="1"/>
</dbReference>
<feature type="compositionally biased region" description="Low complexity" evidence="1">
    <location>
        <begin position="111"/>
        <end position="123"/>
    </location>
</feature>
<dbReference type="Proteomes" id="UP000247409">
    <property type="component" value="Unassembled WGS sequence"/>
</dbReference>
<dbReference type="PANTHER" id="PTHR11889:SF31">
    <property type="entry name" value="PROTEIN HEDGEHOG"/>
    <property type="match status" value="1"/>
</dbReference>
<dbReference type="OrthoDB" id="5212at2759"/>
<dbReference type="STRING" id="448386.A0A2V3IEV2"/>
<dbReference type="AlphaFoldDB" id="A0A2V3IEV2"/>
<name>A0A2V3IEV2_9FLOR</name>
<dbReference type="EMBL" id="NBIV01000284">
    <property type="protein sequence ID" value="PXF40548.1"/>
    <property type="molecule type" value="Genomic_DNA"/>
</dbReference>
<evidence type="ECO:0000256" key="1">
    <source>
        <dbReference type="SAM" id="MobiDB-lite"/>
    </source>
</evidence>
<reference evidence="4 5" key="1">
    <citation type="journal article" date="2018" name="Mol. Biol. Evol.">
        <title>Analysis of the draft genome of the red seaweed Gracilariopsis chorda provides insights into genome size evolution in Rhodophyta.</title>
        <authorList>
            <person name="Lee J."/>
            <person name="Yang E.C."/>
            <person name="Graf L."/>
            <person name="Yang J.H."/>
            <person name="Qiu H."/>
            <person name="Zel Zion U."/>
            <person name="Chan C.X."/>
            <person name="Stephens T.G."/>
            <person name="Weber A.P.M."/>
            <person name="Boo G.H."/>
            <person name="Boo S.M."/>
            <person name="Kim K.M."/>
            <person name="Shin Y."/>
            <person name="Jung M."/>
            <person name="Lee S.J."/>
            <person name="Yim H.S."/>
            <person name="Lee J.H."/>
            <person name="Bhattacharya D."/>
            <person name="Yoon H.S."/>
        </authorList>
    </citation>
    <scope>NUCLEOTIDE SEQUENCE [LARGE SCALE GENOMIC DNA]</scope>
    <source>
        <strain evidence="4 5">SKKU-2015</strain>
        <tissue evidence="4">Whole body</tissue>
    </source>
</reference>
<feature type="compositionally biased region" description="Acidic residues" evidence="1">
    <location>
        <begin position="82"/>
        <end position="94"/>
    </location>
</feature>
<evidence type="ECO:0000313" key="5">
    <source>
        <dbReference type="Proteomes" id="UP000247409"/>
    </source>
</evidence>
<dbReference type="InterPro" id="IPR001767">
    <property type="entry name" value="Hedgehog_Hint"/>
</dbReference>
<dbReference type="Pfam" id="PF01079">
    <property type="entry name" value="Hint"/>
    <property type="match status" value="1"/>
</dbReference>
<protein>
    <submittedName>
        <fullName evidence="4">Desert hedgehog protein A</fullName>
    </submittedName>
</protein>
<organism evidence="4 5">
    <name type="scientific">Gracilariopsis chorda</name>
    <dbReference type="NCBI Taxonomy" id="448386"/>
    <lineage>
        <taxon>Eukaryota</taxon>
        <taxon>Rhodophyta</taxon>
        <taxon>Florideophyceae</taxon>
        <taxon>Rhodymeniophycidae</taxon>
        <taxon>Gracilariales</taxon>
        <taxon>Gracilariaceae</taxon>
        <taxon>Gracilariopsis</taxon>
    </lineage>
</organism>
<feature type="domain" description="Hint" evidence="3">
    <location>
        <begin position="543"/>
        <end position="642"/>
    </location>
</feature>
<feature type="region of interest" description="Disordered" evidence="1">
    <location>
        <begin position="52"/>
        <end position="166"/>
    </location>
</feature>
<dbReference type="GO" id="GO:0016540">
    <property type="term" value="P:protein autoprocessing"/>
    <property type="evidence" value="ECO:0007669"/>
    <property type="project" value="InterPro"/>
</dbReference>